<keyword evidence="1" id="KW-0732">Signal</keyword>
<sequence>MKKLYLLVLCMISAMLVNAQAPVWNVKVGLGASSWMGDGFGSAKALFNQRIGVGVDIPLTGWVSFQTGLNWTSKGAKYSLVNDTKQTVNQNYFEMPLLAAFHIGTPKNFDVIISGGGYIGCGIVGKTEQKADDVTSSWGTFNDACVGDIKIWDGLRRFDAGIQAGINLDFRHYIVGVEGEFGLARMWEKGPRNLGIFATFGYKF</sequence>
<gene>
    <name evidence="3" type="ORF">DWY20_11060</name>
</gene>
<dbReference type="InterPro" id="IPR025665">
    <property type="entry name" value="Beta-barrel_OMP_2"/>
</dbReference>
<keyword evidence="4" id="KW-1185">Reference proteome</keyword>
<dbReference type="RefSeq" id="WP_007571075.1">
    <property type="nucleotide sequence ID" value="NZ_CABKNL010000012.1"/>
</dbReference>
<protein>
    <submittedName>
        <fullName evidence="3">PorT family protein</fullName>
    </submittedName>
</protein>
<feature type="domain" description="Outer membrane protein beta-barrel" evidence="2">
    <location>
        <begin position="48"/>
        <end position="183"/>
    </location>
</feature>
<evidence type="ECO:0000259" key="2">
    <source>
        <dbReference type="Pfam" id="PF13568"/>
    </source>
</evidence>
<feature type="signal peptide" evidence="1">
    <location>
        <begin position="1"/>
        <end position="19"/>
    </location>
</feature>
<comment type="caution">
    <text evidence="3">The sequence shown here is derived from an EMBL/GenBank/DDBJ whole genome shotgun (WGS) entry which is preliminary data.</text>
</comment>
<name>A0A412GGD6_9BACT</name>
<organism evidence="3 4">
    <name type="scientific">Phocaeicola coprocola</name>
    <dbReference type="NCBI Taxonomy" id="310298"/>
    <lineage>
        <taxon>Bacteria</taxon>
        <taxon>Pseudomonadati</taxon>
        <taxon>Bacteroidota</taxon>
        <taxon>Bacteroidia</taxon>
        <taxon>Bacteroidales</taxon>
        <taxon>Bacteroidaceae</taxon>
        <taxon>Phocaeicola</taxon>
    </lineage>
</organism>
<dbReference type="AlphaFoldDB" id="A0A412GGD6"/>
<dbReference type="GeneID" id="79857835"/>
<dbReference type="Pfam" id="PF13568">
    <property type="entry name" value="OMP_b-brl_2"/>
    <property type="match status" value="1"/>
</dbReference>
<reference evidence="3 4" key="1">
    <citation type="submission" date="2018-08" db="EMBL/GenBank/DDBJ databases">
        <title>A genome reference for cultivated species of the human gut microbiota.</title>
        <authorList>
            <person name="Zou Y."/>
            <person name="Xue W."/>
            <person name="Luo G."/>
        </authorList>
    </citation>
    <scope>NUCLEOTIDE SEQUENCE [LARGE SCALE GENOMIC DNA]</scope>
    <source>
        <strain evidence="3 4">AF24-2</strain>
    </source>
</reference>
<dbReference type="Proteomes" id="UP000285864">
    <property type="component" value="Unassembled WGS sequence"/>
</dbReference>
<proteinExistence type="predicted"/>
<evidence type="ECO:0000313" key="4">
    <source>
        <dbReference type="Proteomes" id="UP000285864"/>
    </source>
</evidence>
<feature type="chain" id="PRO_5019105178" evidence="1">
    <location>
        <begin position="20"/>
        <end position="204"/>
    </location>
</feature>
<evidence type="ECO:0000313" key="3">
    <source>
        <dbReference type="EMBL" id="RGR93807.1"/>
    </source>
</evidence>
<dbReference type="EMBL" id="QRUU01000052">
    <property type="protein sequence ID" value="RGR93807.1"/>
    <property type="molecule type" value="Genomic_DNA"/>
</dbReference>
<evidence type="ECO:0000256" key="1">
    <source>
        <dbReference type="SAM" id="SignalP"/>
    </source>
</evidence>
<accession>A0A412GGD6</accession>